<gene>
    <name evidence="1" type="ORF">PROQFM164_S01g002791</name>
</gene>
<keyword evidence="2" id="KW-1185">Reference proteome</keyword>
<organism evidence="1 2">
    <name type="scientific">Penicillium roqueforti (strain FM164)</name>
    <dbReference type="NCBI Taxonomy" id="1365484"/>
    <lineage>
        <taxon>Eukaryota</taxon>
        <taxon>Fungi</taxon>
        <taxon>Dikarya</taxon>
        <taxon>Ascomycota</taxon>
        <taxon>Pezizomycotina</taxon>
        <taxon>Eurotiomycetes</taxon>
        <taxon>Eurotiomycetidae</taxon>
        <taxon>Eurotiales</taxon>
        <taxon>Aspergillaceae</taxon>
        <taxon>Penicillium</taxon>
    </lineage>
</organism>
<evidence type="ECO:0000313" key="1">
    <source>
        <dbReference type="EMBL" id="CDM28980.1"/>
    </source>
</evidence>
<sequence length="42" mass="4675">MEREGCGLGVMDYFGWCHSVGDSATVHTSLYQNYINGMTKES</sequence>
<proteinExistence type="predicted"/>
<evidence type="ECO:0000313" key="2">
    <source>
        <dbReference type="Proteomes" id="UP000030686"/>
    </source>
</evidence>
<protein>
    <submittedName>
        <fullName evidence="1">Genomic scaffold, ProqFM164S01</fullName>
    </submittedName>
</protein>
<dbReference type="EMBL" id="HG792015">
    <property type="protein sequence ID" value="CDM28980.1"/>
    <property type="molecule type" value="Genomic_DNA"/>
</dbReference>
<accession>W6PY94</accession>
<name>W6PY94_PENRF</name>
<reference evidence="1" key="1">
    <citation type="journal article" date="2014" name="Nat. Commun.">
        <title>Multiple recent horizontal transfers of a large genomic region in cheese making fungi.</title>
        <authorList>
            <person name="Cheeseman K."/>
            <person name="Ropars J."/>
            <person name="Renault P."/>
            <person name="Dupont J."/>
            <person name="Gouzy J."/>
            <person name="Branca A."/>
            <person name="Abraham A.L."/>
            <person name="Ceppi M."/>
            <person name="Conseiller E."/>
            <person name="Debuchy R."/>
            <person name="Malagnac F."/>
            <person name="Goarin A."/>
            <person name="Silar P."/>
            <person name="Lacoste S."/>
            <person name="Sallet E."/>
            <person name="Bensimon A."/>
            <person name="Giraud T."/>
            <person name="Brygoo Y."/>
        </authorList>
    </citation>
    <scope>NUCLEOTIDE SEQUENCE [LARGE SCALE GENOMIC DNA]</scope>
    <source>
        <strain evidence="1">FM164</strain>
    </source>
</reference>
<dbReference type="AlphaFoldDB" id="W6PY94"/>
<dbReference type="Proteomes" id="UP000030686">
    <property type="component" value="Unassembled WGS sequence"/>
</dbReference>